<dbReference type="PANTHER" id="PTHR41259:SF1">
    <property type="entry name" value="DOUBLE-STRAND BREAK REPAIR RAD50 ATPASE, PUTATIVE-RELATED"/>
    <property type="match status" value="1"/>
</dbReference>
<dbReference type="PANTHER" id="PTHR41259">
    <property type="entry name" value="DOUBLE-STRAND BREAK REPAIR RAD50 ATPASE, PUTATIVE-RELATED"/>
    <property type="match status" value="1"/>
</dbReference>
<sequence length="1188" mass="132238">MRSPGRSAADRGQRGHTGPVEAGSLGDQLVRLRRLDLTRYGKFTDYSIDFGAHVADTPDLHIVYGLNEAGKSTSLSAYLDLLFGIEERTKYGFLHQGKAMEIGACLEFDGQAYEFQRVKQRSNSLLNGQGQPVNEALLSVPLAGLTRDAYRMMFSLDDQTLEDGGNAILESKGDLGELLFSASAGLAGISSILEAAITEADGIFRKRASSTKIAGLKRQIADLKSQRDEIDVQASAYRTLTTALEQAEAAYDAVMKEIGTAKARHDEIARVLRAHPLATEYRREEKLLSEYVNLPHPPREWAPALPGMMVEETRLQTELTGIRKREEKVRDELEGLVVENRLLEITDQLDQLSDAAARYATAQEDLPKRKQALSESNRKVELILATLGQTDVGDPKSLLIPAAAIGTLRDLISAKSGVDVTRQSSEKEHEAARQAVEKQQRDRQALDDQGSTLDIGKIAQLQSVLHRLRDGNLVAVLRFAERAVPAKRQAFDDAVVELHPWTGDGDALRRIAPPASDQLESWKSTHSELEKRRSQIIERERELTTKQREDAARLAALREAIDIMDDGEAKATLLERDDAWAQHLLVLDRETADHFETRMRATDAAAAARLNSVRQLEEIRSLTAGMAVDRASIDRQRQVLQDVDDELHTSRGEIRTETSAEIDLDDDASAASWLTRIGRWAETRTSALSAWDDLRRALRDAEDAKAAFAQEQDTLLTTLISVGIDVDGLDIGALMQAADTILADHAAMQSKRQDALKRVGELEAAAAQRKVDLDEAITASDAWQTDWSTALESTWFNGVGKVGAVRELLDALAGLPEALREKDDLLHRIASMETDRKTFIDAVAHLHEALAETFDNSAPVDAAKALLRRREEARQAEAKRQERDRSLVDLATERERLDGEIGVHTAHKKELTDFFQTGTLADVRQALELCRKRDELVEQQSKLERQIVDDMQLQSLEAAMVSLANTDLAELQREQAELITRLEYLDGRSKNLFADKARASDRLAAIDGDDAAARLEANRRTLLLEIEDLALRYLRLKSGSLIAEHGIRAYRDKHRSAMMKRASEAFRLITRDEYTGLATRPDKDREALIGLSRRGGSKLAVEMSKGTQFQLYLALRLAGYEEFAAARPSVPFIADDIMETFDELRSEEVFRLFGKMAQVGQVVYLTHHRHLCEIATQVVPTVKIHELS</sequence>
<reference evidence="4 5" key="1">
    <citation type="submission" date="2019-09" db="EMBL/GenBank/DDBJ databases">
        <title>Taxonomic organization of the family Brucellaceae based on a phylogenomic approach.</title>
        <authorList>
            <person name="Leclercq S."/>
            <person name="Cloeckaert A."/>
            <person name="Zygmunt M.S."/>
        </authorList>
    </citation>
    <scope>NUCLEOTIDE SEQUENCE [LARGE SCALE GENOMIC DNA]</scope>
    <source>
        <strain evidence="4 5">LMG 3313</strain>
    </source>
</reference>
<comment type="caution">
    <text evidence="4">The sequence shown here is derived from an EMBL/GenBank/DDBJ whole genome shotgun (WGS) entry which is preliminary data.</text>
</comment>
<name>A0A6L3Z0W9_BRUAN</name>
<evidence type="ECO:0000313" key="5">
    <source>
        <dbReference type="Proteomes" id="UP000481876"/>
    </source>
</evidence>
<dbReference type="InterPro" id="IPR038734">
    <property type="entry name" value="YhaN_AAA"/>
</dbReference>
<evidence type="ECO:0000256" key="1">
    <source>
        <dbReference type="SAM" id="Coils"/>
    </source>
</evidence>
<accession>A0A6L3Z0W9</accession>
<dbReference type="EMBL" id="WBWS01000024">
    <property type="protein sequence ID" value="KAB2764313.1"/>
    <property type="molecule type" value="Genomic_DNA"/>
</dbReference>
<gene>
    <name evidence="4" type="ORF">F9L04_20245</name>
</gene>
<protein>
    <submittedName>
        <fullName evidence="4">AAA family ATPase</fullName>
    </submittedName>
</protein>
<evidence type="ECO:0000256" key="2">
    <source>
        <dbReference type="SAM" id="MobiDB-lite"/>
    </source>
</evidence>
<feature type="coiled-coil region" evidence="1">
    <location>
        <begin position="206"/>
        <end position="264"/>
    </location>
</feature>
<organism evidence="4 5">
    <name type="scientific">Brucella anthropi</name>
    <name type="common">Ochrobactrum anthropi</name>
    <dbReference type="NCBI Taxonomy" id="529"/>
    <lineage>
        <taxon>Bacteria</taxon>
        <taxon>Pseudomonadati</taxon>
        <taxon>Pseudomonadota</taxon>
        <taxon>Alphaproteobacteria</taxon>
        <taxon>Hyphomicrobiales</taxon>
        <taxon>Brucellaceae</taxon>
        <taxon>Brucella/Ochrobactrum group</taxon>
        <taxon>Brucella</taxon>
    </lineage>
</organism>
<dbReference type="Pfam" id="PF13514">
    <property type="entry name" value="AAA_27"/>
    <property type="match status" value="1"/>
</dbReference>
<feature type="compositionally biased region" description="Basic and acidic residues" evidence="2">
    <location>
        <begin position="424"/>
        <end position="446"/>
    </location>
</feature>
<feature type="coiled-coil region" evidence="1">
    <location>
        <begin position="926"/>
        <end position="988"/>
    </location>
</feature>
<keyword evidence="1" id="KW-0175">Coiled coil</keyword>
<feature type="region of interest" description="Disordered" evidence="2">
    <location>
        <begin position="419"/>
        <end position="448"/>
    </location>
</feature>
<dbReference type="InterPro" id="IPR027417">
    <property type="entry name" value="P-loop_NTPase"/>
</dbReference>
<feature type="domain" description="YhaN AAA" evidence="3">
    <location>
        <begin position="31"/>
        <end position="236"/>
    </location>
</feature>
<feature type="region of interest" description="Disordered" evidence="2">
    <location>
        <begin position="1"/>
        <end position="23"/>
    </location>
</feature>
<evidence type="ECO:0000259" key="3">
    <source>
        <dbReference type="Pfam" id="PF13514"/>
    </source>
</evidence>
<dbReference type="Proteomes" id="UP000481876">
    <property type="component" value="Unassembled WGS sequence"/>
</dbReference>
<proteinExistence type="predicted"/>
<evidence type="ECO:0000313" key="4">
    <source>
        <dbReference type="EMBL" id="KAB2764313.1"/>
    </source>
</evidence>
<dbReference type="Gene3D" id="3.40.50.300">
    <property type="entry name" value="P-loop containing nucleotide triphosphate hydrolases"/>
    <property type="match status" value="2"/>
</dbReference>
<dbReference type="AlphaFoldDB" id="A0A6L3Z0W9"/>
<dbReference type="SUPFAM" id="SSF52540">
    <property type="entry name" value="P-loop containing nucleoside triphosphate hydrolases"/>
    <property type="match status" value="1"/>
</dbReference>